<evidence type="ECO:0000313" key="2">
    <source>
        <dbReference type="EMBL" id="OWJ82260.1"/>
    </source>
</evidence>
<reference evidence="3 4" key="1">
    <citation type="submission" date="2016-11" db="EMBL/GenBank/DDBJ databases">
        <title>Comparison of Traditional DNA-DNA Hybridization with In Silico Genomic Analysis.</title>
        <authorList>
            <person name="Nicholson A.C."/>
            <person name="Sammons S."/>
            <person name="Humrighouse B.W."/>
            <person name="Graziano J."/>
            <person name="Lasker B."/>
            <person name="Whitney A.M."/>
            <person name="Mcquiston J.R."/>
        </authorList>
    </citation>
    <scope>NUCLEOTIDE SEQUENCE [LARGE SCALE GENOMIC DNA]</scope>
    <source>
        <strain evidence="1 4">H1892</strain>
        <strain evidence="2 3">H2381</strain>
    </source>
</reference>
<sequence>MMQRRQTDAALTEPVGYMRRTRDWYLGLGYERPYEWAHHPDAPFTPLTVPLALSTVTLITTAVPYDAAKGPQGQGAPYNSAAKFYEVYSLPTATDPDLRIAHVGIDRKNADMTDQGAWFPLVALRQAAPRIGRIAPRFHGAPTNRSQRHTMEVDAPEILARCREDGVTAAILVPNCPVCHQTVTLVARHLEENGIATVIMGAAKDIVEHAGAPRLLFSDMPLGNAAGRPNDPESQLRNLHRALDMLEHAPGPRTTMHSPETFSPDPGWKLDYSNIHSRTQDEVAVLRAEAERARLTARRVRAETLGAP</sequence>
<evidence type="ECO:0000313" key="3">
    <source>
        <dbReference type="Proteomes" id="UP000196640"/>
    </source>
</evidence>
<protein>
    <submittedName>
        <fullName evidence="2">Glycine reductase</fullName>
    </submittedName>
</protein>
<dbReference type="EMBL" id="NIPV01000026">
    <property type="protein sequence ID" value="OWJ76468.1"/>
    <property type="molecule type" value="Genomic_DNA"/>
</dbReference>
<gene>
    <name evidence="2" type="ORF">CDV52_15100</name>
    <name evidence="1" type="ORF">CDV53_08050</name>
</gene>
<proteinExistence type="predicted"/>
<keyword evidence="4" id="KW-1185">Reference proteome</keyword>
<dbReference type="OrthoDB" id="9126078at2"/>
<evidence type="ECO:0000313" key="1">
    <source>
        <dbReference type="EMBL" id="OWJ76468.1"/>
    </source>
</evidence>
<organism evidence="2 3">
    <name type="scientific">Haematobacter missouriensis</name>
    <dbReference type="NCBI Taxonomy" id="366616"/>
    <lineage>
        <taxon>Bacteria</taxon>
        <taxon>Pseudomonadati</taxon>
        <taxon>Pseudomonadota</taxon>
        <taxon>Alphaproteobacteria</taxon>
        <taxon>Rhodobacterales</taxon>
        <taxon>Paracoccaceae</taxon>
        <taxon>Haematobacter</taxon>
    </lineage>
</organism>
<comment type="caution">
    <text evidence="2">The sequence shown here is derived from an EMBL/GenBank/DDBJ whole genome shotgun (WGS) entry which is preliminary data.</text>
</comment>
<accession>A0A212AL67</accession>
<dbReference type="EMBL" id="NIPX01000028">
    <property type="protein sequence ID" value="OWJ82260.1"/>
    <property type="molecule type" value="Genomic_DNA"/>
</dbReference>
<evidence type="ECO:0000313" key="4">
    <source>
        <dbReference type="Proteomes" id="UP000214673"/>
    </source>
</evidence>
<dbReference type="Proteomes" id="UP000196640">
    <property type="component" value="Unassembled WGS sequence"/>
</dbReference>
<name>A0A212AL67_9RHOB</name>
<dbReference type="Proteomes" id="UP000214673">
    <property type="component" value="Unassembled WGS sequence"/>
</dbReference>
<dbReference type="STRING" id="366616.CG51_01835"/>
<dbReference type="AlphaFoldDB" id="A0A212AL67"/>
<dbReference type="RefSeq" id="WP_035744311.1">
    <property type="nucleotide sequence ID" value="NZ_CALUEG010000016.1"/>
</dbReference>